<dbReference type="InterPro" id="IPR044066">
    <property type="entry name" value="TRIAD_supradom"/>
</dbReference>
<accession>A0A0B7JUF8</accession>
<organism evidence="9">
    <name type="scientific">Bionectria ochroleuca</name>
    <name type="common">Gliocladium roseum</name>
    <dbReference type="NCBI Taxonomy" id="29856"/>
    <lineage>
        <taxon>Eukaryota</taxon>
        <taxon>Fungi</taxon>
        <taxon>Dikarya</taxon>
        <taxon>Ascomycota</taxon>
        <taxon>Pezizomycotina</taxon>
        <taxon>Sordariomycetes</taxon>
        <taxon>Hypocreomycetidae</taxon>
        <taxon>Hypocreales</taxon>
        <taxon>Bionectriaceae</taxon>
        <taxon>Clonostachys</taxon>
    </lineage>
</organism>
<evidence type="ECO:0000256" key="7">
    <source>
        <dbReference type="ARBA" id="ARBA00022833"/>
    </source>
</evidence>
<sequence>MKALVDTFSRVSNLTSAQEIVFKKLQLPQNHEPRKTAPDPPLMPSVKEAAGFLFSRLALSINEMEIPGRSSIRDFLQRVSSVFPGISSEFLQSLGGSFRHDTEAAINHLIDEEEHGRPYRRSQMKQANSMKRKRDENLCPLEFEPLAADVAEQGCDGPRFVPNSSKESKALSKLLHQEYPCVPHEQIDKLLLDHQYCLRSAYLALDTLVYTWDTLLEQPFAMVSDPSTLQKPFLDRRNHLTMISAIRTAKGFKKKVLQELSVCWKMGYTLHLQRQGKPFKNRARENTEVVVGEDVTECQCCFIEGPLHQMVQCEGEVAHFFCVQCTRQYAETLIGLSKYELVCISMDQCDAGFSQAERSKFLDDKLTKALDQIEAAAVLLLANLEGLVHCPFCNYAAQYPPVEEDREFRCANPECGIVSCRLCHKETHIPQTCDESAREKGYSARREIEEAMSAALIRKCNKCKSNELQNDVNYADIKAQAGHRL</sequence>
<dbReference type="EMBL" id="CDPU01000011">
    <property type="protein sequence ID" value="CEO48644.1"/>
    <property type="molecule type" value="Genomic_DNA"/>
</dbReference>
<comment type="pathway">
    <text evidence="1">Protein modification; protein ubiquitination.</text>
</comment>
<dbReference type="InterPro" id="IPR047545">
    <property type="entry name" value="BRcat_RBR_RNF216"/>
</dbReference>
<evidence type="ECO:0000313" key="9">
    <source>
        <dbReference type="EMBL" id="CEO48644.1"/>
    </source>
</evidence>
<gene>
    <name evidence="9" type="ORF">BN869_000004701_1</name>
</gene>
<dbReference type="SUPFAM" id="SSF57850">
    <property type="entry name" value="RING/U-box"/>
    <property type="match status" value="1"/>
</dbReference>
<protein>
    <recommendedName>
        <fullName evidence="8">RING-type domain-containing protein</fullName>
    </recommendedName>
</protein>
<keyword evidence="3" id="KW-0479">Metal-binding</keyword>
<dbReference type="GO" id="GO:0008270">
    <property type="term" value="F:zinc ion binding"/>
    <property type="evidence" value="ECO:0007669"/>
    <property type="project" value="UniProtKB-KW"/>
</dbReference>
<dbReference type="CDD" id="cd16630">
    <property type="entry name" value="RING-HC_RBR_RNF216"/>
    <property type="match status" value="1"/>
</dbReference>
<keyword evidence="4" id="KW-0677">Repeat</keyword>
<evidence type="ECO:0000256" key="2">
    <source>
        <dbReference type="ARBA" id="ARBA00022679"/>
    </source>
</evidence>
<dbReference type="Gene3D" id="3.30.40.10">
    <property type="entry name" value="Zinc/RING finger domain, C3HC4 (zinc finger)"/>
    <property type="match status" value="1"/>
</dbReference>
<dbReference type="GO" id="GO:0016740">
    <property type="term" value="F:transferase activity"/>
    <property type="evidence" value="ECO:0007669"/>
    <property type="project" value="UniProtKB-KW"/>
</dbReference>
<proteinExistence type="predicted"/>
<keyword evidence="7" id="KW-0862">Zinc</keyword>
<evidence type="ECO:0000256" key="5">
    <source>
        <dbReference type="ARBA" id="ARBA00022771"/>
    </source>
</evidence>
<dbReference type="InterPro" id="IPR047544">
    <property type="entry name" value="RING-HC_RBR_RNF216"/>
</dbReference>
<evidence type="ECO:0000256" key="4">
    <source>
        <dbReference type="ARBA" id="ARBA00022737"/>
    </source>
</evidence>
<keyword evidence="6" id="KW-0833">Ubl conjugation pathway</keyword>
<dbReference type="CDD" id="cd20339">
    <property type="entry name" value="BRcat_RBR_RNF216"/>
    <property type="match status" value="1"/>
</dbReference>
<evidence type="ECO:0000256" key="3">
    <source>
        <dbReference type="ARBA" id="ARBA00022723"/>
    </source>
</evidence>
<dbReference type="AlphaFoldDB" id="A0A0B7JUF8"/>
<evidence type="ECO:0000256" key="1">
    <source>
        <dbReference type="ARBA" id="ARBA00004906"/>
    </source>
</evidence>
<dbReference type="PROSITE" id="PS51873">
    <property type="entry name" value="TRIAD"/>
    <property type="match status" value="1"/>
</dbReference>
<dbReference type="InterPro" id="IPR051628">
    <property type="entry name" value="LUBAC_E3_Ligases"/>
</dbReference>
<evidence type="ECO:0000256" key="6">
    <source>
        <dbReference type="ARBA" id="ARBA00022786"/>
    </source>
</evidence>
<name>A0A0B7JUF8_BIOOC</name>
<keyword evidence="2" id="KW-0808">Transferase</keyword>
<evidence type="ECO:0000259" key="8">
    <source>
        <dbReference type="PROSITE" id="PS51873"/>
    </source>
</evidence>
<dbReference type="PANTHER" id="PTHR22770:SF47">
    <property type="entry name" value="E3 UBIQUITIN-PROTEIN LIGASE RNF216"/>
    <property type="match status" value="1"/>
</dbReference>
<feature type="domain" description="RING-type" evidence="8">
    <location>
        <begin position="294"/>
        <end position="485"/>
    </location>
</feature>
<keyword evidence="5" id="KW-0863">Zinc-finger</keyword>
<dbReference type="InterPro" id="IPR013083">
    <property type="entry name" value="Znf_RING/FYVE/PHD"/>
</dbReference>
<dbReference type="PANTHER" id="PTHR22770">
    <property type="entry name" value="UBIQUITIN CONJUGATING ENZYME 7 INTERACTING PROTEIN-RELATED"/>
    <property type="match status" value="1"/>
</dbReference>
<reference evidence="9" key="1">
    <citation type="submission" date="2015-01" db="EMBL/GenBank/DDBJ databases">
        <authorList>
            <person name="Durling Mikael"/>
        </authorList>
    </citation>
    <scope>NUCLEOTIDE SEQUENCE</scope>
</reference>